<protein>
    <submittedName>
        <fullName evidence="2">ABC transporter substrate-binding protein</fullName>
    </submittedName>
</protein>
<dbReference type="Gene3D" id="3.10.450.710">
    <property type="entry name" value="Tgt2/MlaC"/>
    <property type="match status" value="1"/>
</dbReference>
<dbReference type="EMBL" id="JAQOUE010000002">
    <property type="protein sequence ID" value="MDT7043928.1"/>
    <property type="molecule type" value="Genomic_DNA"/>
</dbReference>
<feature type="chain" id="PRO_5047101278" evidence="1">
    <location>
        <begin position="29"/>
        <end position="205"/>
    </location>
</feature>
<dbReference type="PANTHER" id="PTHR36573:SF1">
    <property type="entry name" value="INTERMEMBRANE PHOSPHOLIPID TRANSPORT SYSTEM BINDING PROTEIN MLAC"/>
    <property type="match status" value="1"/>
</dbReference>
<dbReference type="InterPro" id="IPR042245">
    <property type="entry name" value="Tgt2/MlaC_sf"/>
</dbReference>
<keyword evidence="1" id="KW-0732">Signal</keyword>
<comment type="caution">
    <text evidence="2">The sequence shown here is derived from an EMBL/GenBank/DDBJ whole genome shotgun (WGS) entry which is preliminary data.</text>
</comment>
<dbReference type="PANTHER" id="PTHR36573">
    <property type="entry name" value="INTERMEMBRANE PHOSPHOLIPID TRANSPORT SYSTEM BINDING PROTEIN MLAC"/>
    <property type="match status" value="1"/>
</dbReference>
<name>A0ABU3KC93_9BACT</name>
<dbReference type="InterPro" id="IPR008869">
    <property type="entry name" value="MlaC/ttg2D"/>
</dbReference>
<dbReference type="PIRSF" id="PIRSF004649">
    <property type="entry name" value="MlaC"/>
    <property type="match status" value="1"/>
</dbReference>
<keyword evidence="3" id="KW-1185">Reference proteome</keyword>
<dbReference type="NCBIfam" id="TIGR03481">
    <property type="entry name" value="HpnM"/>
    <property type="match status" value="1"/>
</dbReference>
<gene>
    <name evidence="2" type="ORF">PPG34_16370</name>
</gene>
<dbReference type="Pfam" id="PF05494">
    <property type="entry name" value="MlaC"/>
    <property type="match status" value="1"/>
</dbReference>
<evidence type="ECO:0000313" key="3">
    <source>
        <dbReference type="Proteomes" id="UP001250932"/>
    </source>
</evidence>
<evidence type="ECO:0000256" key="1">
    <source>
        <dbReference type="SAM" id="SignalP"/>
    </source>
</evidence>
<dbReference type="InterPro" id="IPR017842">
    <property type="entry name" value="Hopanoid_biosyn-assoc_HpnM"/>
</dbReference>
<feature type="signal peptide" evidence="1">
    <location>
        <begin position="1"/>
        <end position="28"/>
    </location>
</feature>
<dbReference type="Proteomes" id="UP001250932">
    <property type="component" value="Unassembled WGS sequence"/>
</dbReference>
<evidence type="ECO:0000313" key="2">
    <source>
        <dbReference type="EMBL" id="MDT7043928.1"/>
    </source>
</evidence>
<organism evidence="2 3">
    <name type="scientific">Candidatus Nitronereus thalassa</name>
    <dbReference type="NCBI Taxonomy" id="3020898"/>
    <lineage>
        <taxon>Bacteria</taxon>
        <taxon>Pseudomonadati</taxon>
        <taxon>Nitrospirota</taxon>
        <taxon>Nitrospiria</taxon>
        <taxon>Nitrospirales</taxon>
        <taxon>Nitrospiraceae</taxon>
        <taxon>Candidatus Nitronereus</taxon>
    </lineage>
</organism>
<proteinExistence type="predicted"/>
<sequence length="205" mass="23844">MKKYKRLHHIVILSFFFILLVSSQWALAEEASTAVTHLQDTILKIMKDGDKLGYKGRYDLIRPVVTQTHDLPVIARIAMGQYWRELNENQQKNFTDIFGELSHSTYAGRFNSFSGEKFSLISEESLRKNRKLVQTRFQKADGEEIRFNYILHQVNDQWKIINIMVNGVSDLALKRTEYGSILKKDGYDTLIEKLRTQIKENADGL</sequence>
<dbReference type="RefSeq" id="WP_313834514.1">
    <property type="nucleotide sequence ID" value="NZ_JAQOUE010000002.1"/>
</dbReference>
<reference evidence="2 3" key="1">
    <citation type="journal article" date="2023" name="ISME J.">
        <title>Cultivation and genomic characterization of novel and ubiquitous marine nitrite-oxidizing bacteria from the Nitrospirales.</title>
        <authorList>
            <person name="Mueller A.J."/>
            <person name="Daebeler A."/>
            <person name="Herbold C.W."/>
            <person name="Kirkegaard R.H."/>
            <person name="Daims H."/>
        </authorList>
    </citation>
    <scope>NUCLEOTIDE SEQUENCE [LARGE SCALE GENOMIC DNA]</scope>
    <source>
        <strain evidence="2 3">EB</strain>
    </source>
</reference>
<accession>A0ABU3KC93</accession>